<reference evidence="7 8" key="1">
    <citation type="submission" date="2009-01" db="EMBL/GenBank/DDBJ databases">
        <authorList>
            <person name="Qin X."/>
            <person name="Bachman B."/>
            <person name="Battles P."/>
            <person name="Bell A."/>
            <person name="Bess C."/>
            <person name="Bickham C."/>
            <person name="Chaboub L."/>
            <person name="Chen D."/>
            <person name="Coyle M."/>
            <person name="Deiros D.R."/>
            <person name="Dinh H."/>
            <person name="Forbes L."/>
            <person name="Fowler G."/>
            <person name="Francisco L."/>
            <person name="Fu Q."/>
            <person name="Gubbala S."/>
            <person name="Hale W."/>
            <person name="Han Y."/>
            <person name="Hemphill L."/>
            <person name="Highlander S.K."/>
            <person name="Hirani K."/>
            <person name="Hogues M."/>
            <person name="Jackson L."/>
            <person name="Jakkamsetti A."/>
            <person name="Javaid M."/>
            <person name="Jiang H."/>
            <person name="Korchina V."/>
            <person name="Kovar C."/>
            <person name="Lara F."/>
            <person name="Lee S."/>
            <person name="Mata R."/>
            <person name="Mathew T."/>
            <person name="Moen C."/>
            <person name="Morales K."/>
            <person name="Munidasa M."/>
            <person name="Nazareth L."/>
            <person name="Ngo R."/>
            <person name="Nguyen L."/>
            <person name="Okwuonu G."/>
            <person name="Ongeri F."/>
            <person name="Patil S."/>
            <person name="Petrosino J."/>
            <person name="Pham C."/>
            <person name="Pham P."/>
            <person name="Pu L.-L."/>
            <person name="Puazo M."/>
            <person name="Raj R."/>
            <person name="Reid J."/>
            <person name="Rouhana J."/>
            <person name="Saada N."/>
            <person name="Shang Y."/>
            <person name="Simmons D."/>
            <person name="Thornton R."/>
            <person name="Warren J."/>
            <person name="Weissenberger G."/>
            <person name="Zhang J."/>
            <person name="Zhang L."/>
            <person name="Zhou C."/>
            <person name="Zhu D."/>
            <person name="Muzny D."/>
            <person name="Worley K."/>
            <person name="Gibbs R."/>
        </authorList>
    </citation>
    <scope>NUCLEOTIDE SEQUENCE [LARGE SCALE GENOMIC DNA]</scope>
    <source>
        <strain evidence="7 8">ATCC 49540</strain>
    </source>
</reference>
<evidence type="ECO:0000313" key="8">
    <source>
        <dbReference type="Proteomes" id="UP000004483"/>
    </source>
</evidence>
<dbReference type="PANTHER" id="PTHR30250">
    <property type="entry name" value="PST FAMILY PREDICTED COLANIC ACID TRANSPORTER"/>
    <property type="match status" value="1"/>
</dbReference>
<comment type="caution">
    <text evidence="7">The sequence shown here is derived from an EMBL/GenBank/DDBJ whole genome shotgun (WGS) entry which is preliminary data.</text>
</comment>
<keyword evidence="3 6" id="KW-0812">Transmembrane</keyword>
<comment type="subcellular location">
    <subcellularLocation>
        <location evidence="1">Cell membrane</location>
        <topology evidence="1">Multi-pass membrane protein</topology>
    </subcellularLocation>
</comment>
<feature type="transmembrane region" description="Helical" evidence="6">
    <location>
        <begin position="6"/>
        <end position="22"/>
    </location>
</feature>
<proteinExistence type="predicted"/>
<keyword evidence="5 6" id="KW-0472">Membrane</keyword>
<dbReference type="PANTHER" id="PTHR30250:SF11">
    <property type="entry name" value="O-ANTIGEN TRANSPORTER-RELATED"/>
    <property type="match status" value="1"/>
</dbReference>
<evidence type="ECO:0000256" key="4">
    <source>
        <dbReference type="ARBA" id="ARBA00022989"/>
    </source>
</evidence>
<accession>C2ESW6</accession>
<organism evidence="7 8">
    <name type="scientific">Limosilactobacillus vaginalis DSM 5837 = ATCC 49540</name>
    <dbReference type="NCBI Taxonomy" id="1423814"/>
    <lineage>
        <taxon>Bacteria</taxon>
        <taxon>Bacillati</taxon>
        <taxon>Bacillota</taxon>
        <taxon>Bacilli</taxon>
        <taxon>Lactobacillales</taxon>
        <taxon>Lactobacillaceae</taxon>
        <taxon>Limosilactobacillus</taxon>
    </lineage>
</organism>
<keyword evidence="4 6" id="KW-1133">Transmembrane helix</keyword>
<dbReference type="STRING" id="1423814.HMPREF0549_0552"/>
<evidence type="ECO:0000256" key="3">
    <source>
        <dbReference type="ARBA" id="ARBA00022692"/>
    </source>
</evidence>
<feature type="transmembrane region" description="Helical" evidence="6">
    <location>
        <begin position="64"/>
        <end position="83"/>
    </location>
</feature>
<feature type="transmembrane region" description="Helical" evidence="6">
    <location>
        <begin position="131"/>
        <end position="159"/>
    </location>
</feature>
<evidence type="ECO:0000256" key="2">
    <source>
        <dbReference type="ARBA" id="ARBA00022475"/>
    </source>
</evidence>
<dbReference type="InterPro" id="IPR050833">
    <property type="entry name" value="Poly_Biosynth_Transport"/>
</dbReference>
<evidence type="ECO:0000256" key="6">
    <source>
        <dbReference type="SAM" id="Phobius"/>
    </source>
</evidence>
<dbReference type="GO" id="GO:0005886">
    <property type="term" value="C:plasma membrane"/>
    <property type="evidence" value="ECO:0007669"/>
    <property type="project" value="UniProtKB-SubCell"/>
</dbReference>
<evidence type="ECO:0008006" key="9">
    <source>
        <dbReference type="Google" id="ProtNLM"/>
    </source>
</evidence>
<dbReference type="EMBL" id="ACGV01000036">
    <property type="protein sequence ID" value="EEJ41004.1"/>
    <property type="molecule type" value="Genomic_DNA"/>
</dbReference>
<dbReference type="HOGENOM" id="CLU_044974_0_0_9"/>
<sequence>GIIFFLGIQITISNLFYYLQYLTQALMEFKTFSFFNILQASINIVIVLILFILDRLSYLSNLSYKIYIPLYLLTYLIVLIGYVDKLKQYVFGKVKAIFKIRYDILGLIKLGLPVTISYQVATLIFNIDNQFISMFFSTITFGLYSFAYSMVSLVTTILNTTSTVLFPTLNGRTMNKNIAIYNKLIMLLLILVYLMVIVYYPVELIVKNFLPEYVNSLIYFKIVIPGVGISSSISLIIFNFFKALKKGHIYFIYGCFILVFAVVVNTAVYFITHSAISIAIASLIILFTWYLITNRYLATKYGIIYKKNTFYLVIMTLVFEVYVIGIRSIFISILFYFISYCIITLLFYRKELLRICKRVF</sequence>
<name>C2ESW6_9LACO</name>
<feature type="transmembrane region" description="Helical" evidence="6">
    <location>
        <begin position="274"/>
        <end position="292"/>
    </location>
</feature>
<dbReference type="eggNOG" id="COG2244">
    <property type="taxonomic scope" value="Bacteria"/>
</dbReference>
<evidence type="ECO:0000256" key="5">
    <source>
        <dbReference type="ARBA" id="ARBA00023136"/>
    </source>
</evidence>
<feature type="transmembrane region" description="Helical" evidence="6">
    <location>
        <begin position="104"/>
        <end position="125"/>
    </location>
</feature>
<evidence type="ECO:0000313" key="7">
    <source>
        <dbReference type="EMBL" id="EEJ41004.1"/>
    </source>
</evidence>
<protein>
    <recommendedName>
        <fullName evidence="9">Polysaccharide biosynthesis protein</fullName>
    </recommendedName>
</protein>
<evidence type="ECO:0000256" key="1">
    <source>
        <dbReference type="ARBA" id="ARBA00004651"/>
    </source>
</evidence>
<keyword evidence="2" id="KW-1003">Cell membrane</keyword>
<dbReference type="Proteomes" id="UP000004483">
    <property type="component" value="Unassembled WGS sequence"/>
</dbReference>
<gene>
    <name evidence="7" type="ORF">HMPREF0549_0552</name>
</gene>
<feature type="transmembrane region" description="Helical" evidence="6">
    <location>
        <begin position="304"/>
        <end position="323"/>
    </location>
</feature>
<feature type="transmembrane region" description="Helical" evidence="6">
    <location>
        <begin position="248"/>
        <end position="268"/>
    </location>
</feature>
<feature type="transmembrane region" description="Helical" evidence="6">
    <location>
        <begin position="222"/>
        <end position="241"/>
    </location>
</feature>
<feature type="transmembrane region" description="Helical" evidence="6">
    <location>
        <begin position="180"/>
        <end position="202"/>
    </location>
</feature>
<dbReference type="AlphaFoldDB" id="C2ESW6"/>
<feature type="transmembrane region" description="Helical" evidence="6">
    <location>
        <begin position="34"/>
        <end position="52"/>
    </location>
</feature>
<dbReference type="RefSeq" id="WP_003717199.1">
    <property type="nucleotide sequence ID" value="NZ_GG693413.1"/>
</dbReference>
<feature type="non-terminal residue" evidence="7">
    <location>
        <position position="1"/>
    </location>
</feature>
<feature type="transmembrane region" description="Helical" evidence="6">
    <location>
        <begin position="329"/>
        <end position="348"/>
    </location>
</feature>